<evidence type="ECO:0000313" key="1">
    <source>
        <dbReference type="EMBL" id="TDT32477.1"/>
    </source>
</evidence>
<dbReference type="EMBL" id="SOAW01000001">
    <property type="protein sequence ID" value="TDT32477.1"/>
    <property type="molecule type" value="Genomic_DNA"/>
</dbReference>
<comment type="caution">
    <text evidence="1">The sequence shown here is derived from an EMBL/GenBank/DDBJ whole genome shotgun (WGS) entry which is preliminary data.</text>
</comment>
<dbReference type="AlphaFoldDB" id="A0A4R7J7L2"/>
<sequence length="93" mass="10267">MLPLVTSTIVPPGCRAPDSSAWRMIDQAARSFTLPSGLRYSSFASSRALRPRLVEYFCSSSSGVWPIRSVMLVAMVVMVRDPVLMRTTQCLVT</sequence>
<protein>
    <submittedName>
        <fullName evidence="1">Uncharacterized protein</fullName>
    </submittedName>
</protein>
<evidence type="ECO:0000313" key="2">
    <source>
        <dbReference type="Proteomes" id="UP000295371"/>
    </source>
</evidence>
<reference evidence="1 2" key="1">
    <citation type="submission" date="2019-03" db="EMBL/GenBank/DDBJ databases">
        <title>Genomic Encyclopedia of Archaeal and Bacterial Type Strains, Phase II (KMG-II): from individual species to whole genera.</title>
        <authorList>
            <person name="Goeker M."/>
        </authorList>
    </citation>
    <scope>NUCLEOTIDE SEQUENCE [LARGE SCALE GENOMIC DNA]</scope>
    <source>
        <strain evidence="1 2">DSM 24323</strain>
    </source>
</reference>
<accession>A0A4R7J7L2</accession>
<gene>
    <name evidence="1" type="ORF">CLV29_0054</name>
</gene>
<organism evidence="1 2">
    <name type="scientific">Naumannella halotolerans</name>
    <dbReference type="NCBI Taxonomy" id="993414"/>
    <lineage>
        <taxon>Bacteria</taxon>
        <taxon>Bacillati</taxon>
        <taxon>Actinomycetota</taxon>
        <taxon>Actinomycetes</taxon>
        <taxon>Propionibacteriales</taxon>
        <taxon>Propionibacteriaceae</taxon>
        <taxon>Naumannella</taxon>
    </lineage>
</organism>
<dbReference type="Proteomes" id="UP000295371">
    <property type="component" value="Unassembled WGS sequence"/>
</dbReference>
<keyword evidence="2" id="KW-1185">Reference proteome</keyword>
<name>A0A4R7J7L2_9ACTN</name>
<proteinExistence type="predicted"/>